<organism evidence="11 12">
    <name type="scientific">Lasallia pustulata</name>
    <dbReference type="NCBI Taxonomy" id="136370"/>
    <lineage>
        <taxon>Eukaryota</taxon>
        <taxon>Fungi</taxon>
        <taxon>Dikarya</taxon>
        <taxon>Ascomycota</taxon>
        <taxon>Pezizomycotina</taxon>
        <taxon>Lecanoromycetes</taxon>
        <taxon>OSLEUM clade</taxon>
        <taxon>Umbilicariomycetidae</taxon>
        <taxon>Umbilicariales</taxon>
        <taxon>Umbilicariaceae</taxon>
        <taxon>Lasallia</taxon>
    </lineage>
</organism>
<dbReference type="Gene3D" id="3.40.50.11380">
    <property type="match status" value="1"/>
</dbReference>
<protein>
    <recommendedName>
        <fullName evidence="3">protein O-GlcNAc transferase</fullName>
        <ecNumber evidence="3">2.4.1.255</ecNumber>
    </recommendedName>
</protein>
<evidence type="ECO:0000259" key="10">
    <source>
        <dbReference type="Pfam" id="PF13844"/>
    </source>
</evidence>
<evidence type="ECO:0000256" key="1">
    <source>
        <dbReference type="ARBA" id="ARBA00004922"/>
    </source>
</evidence>
<feature type="domain" description="O-GlcNAc transferase C-terminal" evidence="10">
    <location>
        <begin position="1251"/>
        <end position="1437"/>
    </location>
</feature>
<dbReference type="PROSITE" id="PS50005">
    <property type="entry name" value="TPR"/>
    <property type="match status" value="4"/>
</dbReference>
<dbReference type="FunFam" id="3.40.50.2000:FF:000110">
    <property type="entry name" value="UDP-N-acetylglucosaminyltransferase protein"/>
    <property type="match status" value="1"/>
</dbReference>
<evidence type="ECO:0000256" key="9">
    <source>
        <dbReference type="SAM" id="MobiDB-lite"/>
    </source>
</evidence>
<evidence type="ECO:0000313" key="12">
    <source>
        <dbReference type="Proteomes" id="UP000192927"/>
    </source>
</evidence>
<dbReference type="EC" id="2.4.1.255" evidence="3"/>
<dbReference type="FunFam" id="1.25.40.10:FF:000552">
    <property type="entry name" value="UDP-N-acetylglucosaminyltransferase (AFU_orthologue AFUA_1G03380)"/>
    <property type="match status" value="1"/>
</dbReference>
<feature type="repeat" description="TPR" evidence="8">
    <location>
        <begin position="624"/>
        <end position="657"/>
    </location>
</feature>
<feature type="repeat" description="TPR" evidence="8">
    <location>
        <begin position="1016"/>
        <end position="1049"/>
    </location>
</feature>
<dbReference type="Pfam" id="PF13181">
    <property type="entry name" value="TPR_8"/>
    <property type="match status" value="1"/>
</dbReference>
<keyword evidence="5" id="KW-0808">Transferase</keyword>
<feature type="repeat" description="TPR" evidence="8">
    <location>
        <begin position="1050"/>
        <end position="1083"/>
    </location>
</feature>
<feature type="region of interest" description="Disordered" evidence="9">
    <location>
        <begin position="729"/>
        <end position="757"/>
    </location>
</feature>
<comment type="pathway">
    <text evidence="1">Protein modification; protein glycosylation.</text>
</comment>
<evidence type="ECO:0000256" key="2">
    <source>
        <dbReference type="ARBA" id="ARBA00005386"/>
    </source>
</evidence>
<comment type="similarity">
    <text evidence="2">Belongs to the glycosyltransferase 41 family. O-GlcNAc transferase subfamily.</text>
</comment>
<evidence type="ECO:0000256" key="3">
    <source>
        <dbReference type="ARBA" id="ARBA00011970"/>
    </source>
</evidence>
<dbReference type="Pfam" id="PF13432">
    <property type="entry name" value="TPR_16"/>
    <property type="match status" value="2"/>
</dbReference>
<evidence type="ECO:0000256" key="6">
    <source>
        <dbReference type="ARBA" id="ARBA00022737"/>
    </source>
</evidence>
<dbReference type="SMART" id="SM00028">
    <property type="entry name" value="TPR"/>
    <property type="match status" value="4"/>
</dbReference>
<dbReference type="PANTHER" id="PTHR44998:SF1">
    <property type="entry name" value="UDP-N-ACETYLGLUCOSAMINE--PEPTIDE N-ACETYLGLUCOSAMINYLTRANSFERASE 110 KDA SUBUNIT"/>
    <property type="match status" value="1"/>
</dbReference>
<dbReference type="Gene3D" id="3.40.50.2000">
    <property type="entry name" value="Glycogen Phosphorylase B"/>
    <property type="match status" value="1"/>
</dbReference>
<keyword evidence="7 8" id="KW-0802">TPR repeat</keyword>
<evidence type="ECO:0000256" key="8">
    <source>
        <dbReference type="PROSITE-ProRule" id="PRU00339"/>
    </source>
</evidence>
<dbReference type="InterPro" id="IPR011990">
    <property type="entry name" value="TPR-like_helical_dom_sf"/>
</dbReference>
<reference evidence="12" key="1">
    <citation type="submission" date="2017-03" db="EMBL/GenBank/DDBJ databases">
        <authorList>
            <person name="Sharma R."/>
            <person name="Thines M."/>
        </authorList>
    </citation>
    <scope>NUCLEOTIDE SEQUENCE [LARGE SCALE GENOMIC DNA]</scope>
</reference>
<dbReference type="FunFam" id="3.40.50.11380:FF:000004">
    <property type="entry name" value="UDP-N-acetylglucosaminyltransferase (AFU_orthologue AFUA_1G03380)"/>
    <property type="match status" value="1"/>
</dbReference>
<evidence type="ECO:0000256" key="4">
    <source>
        <dbReference type="ARBA" id="ARBA00022676"/>
    </source>
</evidence>
<feature type="region of interest" description="Disordered" evidence="9">
    <location>
        <begin position="455"/>
        <end position="490"/>
    </location>
</feature>
<keyword evidence="6" id="KW-0677">Repeat</keyword>
<dbReference type="GO" id="GO:0006493">
    <property type="term" value="P:protein O-linked glycosylation"/>
    <property type="evidence" value="ECO:0007669"/>
    <property type="project" value="TreeGrafter"/>
</dbReference>
<evidence type="ECO:0000256" key="7">
    <source>
        <dbReference type="ARBA" id="ARBA00022803"/>
    </source>
</evidence>
<dbReference type="InterPro" id="IPR019734">
    <property type="entry name" value="TPR_rpt"/>
</dbReference>
<dbReference type="PANTHER" id="PTHR44998">
    <property type="match status" value="1"/>
</dbReference>
<dbReference type="Gene3D" id="1.25.40.10">
    <property type="entry name" value="Tetratricopeptide repeat domain"/>
    <property type="match status" value="3"/>
</dbReference>
<dbReference type="InterPro" id="IPR029489">
    <property type="entry name" value="OGT/SEC/SPY_C"/>
</dbReference>
<dbReference type="SUPFAM" id="SSF48452">
    <property type="entry name" value="TPR-like"/>
    <property type="match status" value="1"/>
</dbReference>
<feature type="compositionally biased region" description="Low complexity" evidence="9">
    <location>
        <begin position="160"/>
        <end position="178"/>
    </location>
</feature>
<dbReference type="EMBL" id="FWEW01000275">
    <property type="protein sequence ID" value="SLM34395.1"/>
    <property type="molecule type" value="Genomic_DNA"/>
</dbReference>
<dbReference type="Pfam" id="PF13844">
    <property type="entry name" value="Glyco_transf_41"/>
    <property type="match status" value="2"/>
</dbReference>
<dbReference type="GO" id="GO:0097363">
    <property type="term" value="F:protein O-acetylglucosaminyltransferase activity"/>
    <property type="evidence" value="ECO:0007669"/>
    <property type="project" value="UniProtKB-EC"/>
</dbReference>
<sequence>MFADVRHQQAHQPPHSSFASYNIGPYDYGSISNPPLLRDAYIARDDGPQSTGFRQRHQQYAWPLQKAMSISARTPLQNSFMGGSDSSEHMLRRKTPNGTLAAGYDGTPVQWDTRPHVAKHFLVPTADVRNHGVHQPVPAMGSDRYSISNCPHMIPKAHEQPQAQPEQQQQQQQQQQHQLSFQQRDPYSLFYHDNKCGVMAEDDDGIAHRWRSNNLRSPGVDSVLNQGSAPQCLYNFADGQQNPSVLQPMWPPCLGGTSSNETGSHGPYWPDGAFVPYRPAALRDPRYPSGFGVNQPSGQDPEQLNDYQHMNWSAAPSAPTARQHQGLESDQLCIKVEPQRSSNHNFQIIDSTQPLQVALPYQQRASFDEEAHLDKRQNYPVPLAYRGKQISIKDDVVQRESAQGSSSWSPIVPFSGYASSLMYGIDAHSSNAQFKDKMLFWAHQVYKNLIASLPHSRKNMRGPQDRTDRQHSRTGIYPKPPGRYSSHPSIPRGCGLQGIIGAYDRTGAPPSNNEEQANHNGDYPDLARATRINRTTNPAAWTNSQAPPAINTRQSQRAWLPVAQWHMTIDPLHFSHHGQHSIGASNFTAHASTQGLLPSPFSADAHAALEILNRLSQESDWEWIDGMLLGGCLAYGLEDYGQAVEWYQRVLRSDPSNVEASSNLAATFLSLDQRDKAEQYWLRSVRLRPSYFEAVEHLIGLLCGDQRSKEAVKIIDYVERVLRGTGTSSRGRIADLGSETPSERSRSPSTSMSKVSDMAVPYRSGDEDFHPSGGISPATLGFGSSGYAIPGSDNGRMLALVHAKGNMLYALGDNSGAASAFEDAILIGAGRRHSGIQGLIKKILSVFADKGTSATADFCTGNLANEPILLLPEMALETAQLVFPGYGQLPGLREVPESLARKAAISTTSNSLLSLAKIYQDGMSSSGATAGGPKATSGVQDILALYYLSLSLMPSPSTANNVGILLASVQQPTSSRSSAAAINAQMPMIPGVVPGSGVALALAYYNYGLNLDPRHAHLYTNLGSLLKDIGQLSAAIKMYEKAVSCDENFDIALANLANAVKDQGRISDAIRYYRRAVNSNPDFAEAVCGLANALNSVCSWKGRGGVVDGGGIRDRWHVNEHGELLDAKAPHAVSSGWIGRVVKIVEKQLKDGETWGKGVLLGGESKHLLANLGLTDVCKSGSDRKTEIMRTALQDWAKQDWEGAKVVRLVERATKRLVWQWYQDKYVLRKPCRTKKYTRPQLPSALAVPSAPTVLPFHTFTCPLSAGQIRKISQRNGLRISCSTLRAPWLPSGVYEPPPPPNPFLNVGYVSSDFNNHPLAHLMQSVFGFHNTSRVKAFCYATTTSDNSIHRQQIEREAPVFYDASSWSIDRLVNQIVRDGIHILINLNGYTRGARNEVFAARPAPIQMSFMGFAGTLGAEWCDYLLADKTAIPTRTLRPWRQNVDIVDQALDGNNSADEDDWVYGENIIFTQDTFFCCDHRQSAPDARETQISWPNEQRRRWRMRKELFPELADDCVIFGNFNQLYKIEPTTFRMWLRILSRVPNAILWLLRFPDLGESKLRQTAMHWAGAEVASRIKFTDVAPKHEHISRARICDLFLDTPECNAHTTAADVLWSGTPLLTLPRYEYKMCSRMAASILKGALPKSPNGDRAARDLIATSDTEYEERAVELGNDLIYNVQHATQGIGHGRLVELRKLLYEARWTSALFDTRRWVRDLENAYEEAWKRWVSAVGGDIWL</sequence>
<accession>A0A1W5CUJ3</accession>
<feature type="domain" description="O-GlcNAc transferase C-terminal" evidence="10">
    <location>
        <begin position="1511"/>
        <end position="1717"/>
    </location>
</feature>
<evidence type="ECO:0000256" key="5">
    <source>
        <dbReference type="ARBA" id="ARBA00022679"/>
    </source>
</evidence>
<keyword evidence="4" id="KW-0328">Glycosyltransferase</keyword>
<evidence type="ECO:0000313" key="11">
    <source>
        <dbReference type="EMBL" id="SLM34395.1"/>
    </source>
</evidence>
<feature type="repeat" description="TPR" evidence="8">
    <location>
        <begin position="658"/>
        <end position="691"/>
    </location>
</feature>
<dbReference type="FunFam" id="1.25.40.10:FF:000180">
    <property type="entry name" value="Related to UDP-N-acetylglucosaminyltransferase"/>
    <property type="match status" value="1"/>
</dbReference>
<proteinExistence type="inferred from homology"/>
<name>A0A1W5CUJ3_9LECA</name>
<keyword evidence="12" id="KW-1185">Reference proteome</keyword>
<dbReference type="Proteomes" id="UP000192927">
    <property type="component" value="Unassembled WGS sequence"/>
</dbReference>
<feature type="region of interest" description="Disordered" evidence="9">
    <location>
        <begin position="157"/>
        <end position="181"/>
    </location>
</feature>